<sequence>MPLLPVLSHIERTGVLIDPNILAAHSIEFDQAPWRA</sequence>
<organism evidence="1">
    <name type="scientific">Serratia fonticola</name>
    <dbReference type="NCBI Taxonomy" id="47917"/>
    <lineage>
        <taxon>Bacteria</taxon>
        <taxon>Pseudomonadati</taxon>
        <taxon>Pseudomonadota</taxon>
        <taxon>Gammaproteobacteria</taxon>
        <taxon>Enterobacterales</taxon>
        <taxon>Yersiniaceae</taxon>
        <taxon>Serratia</taxon>
    </lineage>
</organism>
<proteinExistence type="predicted"/>
<name>A0A4U9V904_SERFO</name>
<dbReference type="EMBL" id="CABEEZ010000104">
    <property type="protein sequence ID" value="VTR42237.1"/>
    <property type="molecule type" value="Genomic_DNA"/>
</dbReference>
<protein>
    <submittedName>
        <fullName evidence="1">Uncharacterized protein</fullName>
    </submittedName>
</protein>
<reference evidence="1" key="1">
    <citation type="submission" date="2019-05" db="EMBL/GenBank/DDBJ databases">
        <authorList>
            <consortium name="Pathogen Informatics"/>
        </authorList>
    </citation>
    <scope>NUCLEOTIDE SEQUENCE [LARGE SCALE GENOMIC DNA]</scope>
    <source>
        <strain evidence="1">NCTC12965</strain>
    </source>
</reference>
<accession>A0A4U9V904</accession>
<dbReference type="AlphaFoldDB" id="A0A4U9V904"/>
<evidence type="ECO:0000313" key="1">
    <source>
        <dbReference type="EMBL" id="VTR42237.1"/>
    </source>
</evidence>
<gene>
    <name evidence="1" type="ORF">NCTC12965_04791</name>
</gene>